<reference evidence="2 3" key="1">
    <citation type="submission" date="2020-09" db="EMBL/GenBank/DDBJ databases">
        <title>Genomic characterization of a novel Parvarchaeota family in acid mine drainage sediments.</title>
        <authorList>
            <person name="Luo Z.-H."/>
        </authorList>
    </citation>
    <scope>NUCLEOTIDE SEQUENCE [LARGE SCALE GENOMIC DNA]</scope>
    <source>
        <strain evidence="2">TL1-5_bins.178</strain>
    </source>
</reference>
<feature type="transmembrane region" description="Helical" evidence="1">
    <location>
        <begin position="57"/>
        <end position="77"/>
    </location>
</feature>
<gene>
    <name evidence="2" type="ORF">IHE50_01090</name>
</gene>
<dbReference type="EMBL" id="JADFAQ010000018">
    <property type="protein sequence ID" value="MBE5727996.1"/>
    <property type="molecule type" value="Genomic_DNA"/>
</dbReference>
<evidence type="ECO:0000313" key="2">
    <source>
        <dbReference type="EMBL" id="MBE5727996.1"/>
    </source>
</evidence>
<dbReference type="Proteomes" id="UP000763484">
    <property type="component" value="Unassembled WGS sequence"/>
</dbReference>
<feature type="transmembrane region" description="Helical" evidence="1">
    <location>
        <begin position="12"/>
        <end position="36"/>
    </location>
</feature>
<proteinExistence type="predicted"/>
<keyword evidence="1" id="KW-0812">Transmembrane</keyword>
<organism evidence="2 3">
    <name type="scientific">Candidatus Acidifodinimicrobium mancum</name>
    <dbReference type="NCBI Taxonomy" id="2898728"/>
    <lineage>
        <taxon>Archaea</taxon>
        <taxon>Candidatus Parvarchaeota</taxon>
        <taxon>Candidatus Acidifodinimicrobiaceae</taxon>
        <taxon>Candidatus Acidifodinimicrobium</taxon>
    </lineage>
</organism>
<sequence length="121" mass="13702">MLSISYNDFHLGFLVFEALNGIFTSALAGLIIYAIIKNRRNNAPITAWSINVAKSTEGLNALIIASFLFVFVFIIYYLGTVDANVLQMYVFKATAEILGSITYLIVTLVVFSWFRLFRRFI</sequence>
<protein>
    <submittedName>
        <fullName evidence="2">Uncharacterized protein</fullName>
    </submittedName>
</protein>
<feature type="transmembrane region" description="Helical" evidence="1">
    <location>
        <begin position="97"/>
        <end position="117"/>
    </location>
</feature>
<name>A0A8T3UTX6_9ARCH</name>
<accession>A0A8T3UTX6</accession>
<keyword evidence="1" id="KW-1133">Transmembrane helix</keyword>
<comment type="caution">
    <text evidence="2">The sequence shown here is derived from an EMBL/GenBank/DDBJ whole genome shotgun (WGS) entry which is preliminary data.</text>
</comment>
<dbReference type="AlphaFoldDB" id="A0A8T3UTX6"/>
<evidence type="ECO:0000313" key="3">
    <source>
        <dbReference type="Proteomes" id="UP000763484"/>
    </source>
</evidence>
<evidence type="ECO:0000256" key="1">
    <source>
        <dbReference type="SAM" id="Phobius"/>
    </source>
</evidence>
<keyword evidence="1" id="KW-0472">Membrane</keyword>